<evidence type="ECO:0000256" key="13">
    <source>
        <dbReference type="ARBA" id="ARBA00048679"/>
    </source>
</evidence>
<dbReference type="GO" id="GO:0005886">
    <property type="term" value="C:plasma membrane"/>
    <property type="evidence" value="ECO:0007669"/>
    <property type="project" value="UniProtKB-SubCell"/>
</dbReference>
<accession>A0AAD6EU40</accession>
<dbReference type="EC" id="2.7.11.1" evidence="2"/>
<evidence type="ECO:0000313" key="20">
    <source>
        <dbReference type="Proteomes" id="UP001210211"/>
    </source>
</evidence>
<evidence type="ECO:0000256" key="2">
    <source>
        <dbReference type="ARBA" id="ARBA00012513"/>
    </source>
</evidence>
<dbReference type="InterPro" id="IPR011009">
    <property type="entry name" value="Kinase-like_dom_sf"/>
</dbReference>
<evidence type="ECO:0000313" key="19">
    <source>
        <dbReference type="EMBL" id="KAJ3701050.1"/>
    </source>
</evidence>
<comment type="catalytic activity">
    <reaction evidence="13">
        <text>L-seryl-[protein] + ATP = O-phospho-L-seryl-[protein] + ADP + H(+)</text>
        <dbReference type="Rhea" id="RHEA:17989"/>
        <dbReference type="Rhea" id="RHEA-COMP:9863"/>
        <dbReference type="Rhea" id="RHEA-COMP:11604"/>
        <dbReference type="ChEBI" id="CHEBI:15378"/>
        <dbReference type="ChEBI" id="CHEBI:29999"/>
        <dbReference type="ChEBI" id="CHEBI:30616"/>
        <dbReference type="ChEBI" id="CHEBI:83421"/>
        <dbReference type="ChEBI" id="CHEBI:456216"/>
        <dbReference type="EC" id="2.7.11.1"/>
    </reaction>
</comment>
<organism evidence="19 20">
    <name type="scientific">Rhynchospora tenuis</name>
    <dbReference type="NCBI Taxonomy" id="198213"/>
    <lineage>
        <taxon>Eukaryota</taxon>
        <taxon>Viridiplantae</taxon>
        <taxon>Streptophyta</taxon>
        <taxon>Embryophyta</taxon>
        <taxon>Tracheophyta</taxon>
        <taxon>Spermatophyta</taxon>
        <taxon>Magnoliopsida</taxon>
        <taxon>Liliopsida</taxon>
        <taxon>Poales</taxon>
        <taxon>Cyperaceae</taxon>
        <taxon>Cyperoideae</taxon>
        <taxon>Rhynchosporeae</taxon>
        <taxon>Rhynchospora</taxon>
    </lineage>
</organism>
<dbReference type="SUPFAM" id="SSF56112">
    <property type="entry name" value="Protein kinase-like (PK-like)"/>
    <property type="match status" value="1"/>
</dbReference>
<dbReference type="AlphaFoldDB" id="A0AAD6EU40"/>
<dbReference type="PROSITE" id="PS00108">
    <property type="entry name" value="PROTEIN_KINASE_ST"/>
    <property type="match status" value="1"/>
</dbReference>
<evidence type="ECO:0000256" key="15">
    <source>
        <dbReference type="RuleBase" id="RU000304"/>
    </source>
</evidence>
<dbReference type="InterPro" id="IPR001245">
    <property type="entry name" value="Ser-Thr/Tyr_kinase_cat_dom"/>
</dbReference>
<dbReference type="GO" id="GO:0004674">
    <property type="term" value="F:protein serine/threonine kinase activity"/>
    <property type="evidence" value="ECO:0007669"/>
    <property type="project" value="UniProtKB-KW"/>
</dbReference>
<comment type="similarity">
    <text evidence="15">Belongs to the protein kinase superfamily.</text>
</comment>
<dbReference type="GO" id="GO:0005524">
    <property type="term" value="F:ATP binding"/>
    <property type="evidence" value="ECO:0007669"/>
    <property type="project" value="UniProtKB-UniRule"/>
</dbReference>
<dbReference type="FunFam" id="1.10.510.10:FF:000173">
    <property type="entry name" value="proline-rich receptor-like protein kinase PERK8"/>
    <property type="match status" value="1"/>
</dbReference>
<proteinExistence type="inferred from homology"/>
<feature type="region of interest" description="Disordered" evidence="16">
    <location>
        <begin position="96"/>
        <end position="130"/>
    </location>
</feature>
<dbReference type="InterPro" id="IPR017441">
    <property type="entry name" value="Protein_kinase_ATP_BS"/>
</dbReference>
<dbReference type="Gene3D" id="1.10.510.10">
    <property type="entry name" value="Transferase(Phosphotransferase) domain 1"/>
    <property type="match status" value="1"/>
</dbReference>
<feature type="transmembrane region" description="Helical" evidence="17">
    <location>
        <begin position="18"/>
        <end position="43"/>
    </location>
</feature>
<dbReference type="CDD" id="cd14066">
    <property type="entry name" value="STKc_IRAK"/>
    <property type="match status" value="1"/>
</dbReference>
<evidence type="ECO:0000256" key="12">
    <source>
        <dbReference type="ARBA" id="ARBA00047899"/>
    </source>
</evidence>
<evidence type="ECO:0000256" key="8">
    <source>
        <dbReference type="ARBA" id="ARBA00022777"/>
    </source>
</evidence>
<evidence type="ECO:0000259" key="18">
    <source>
        <dbReference type="PROSITE" id="PS50011"/>
    </source>
</evidence>
<keyword evidence="7 14" id="KW-0547">Nucleotide-binding</keyword>
<keyword evidence="9 14" id="KW-0067">ATP-binding</keyword>
<gene>
    <name evidence="19" type="ORF">LUZ61_004755</name>
</gene>
<dbReference type="PROSITE" id="PS00107">
    <property type="entry name" value="PROTEIN_KINASE_ATP"/>
    <property type="match status" value="1"/>
</dbReference>
<dbReference type="Gene3D" id="3.30.200.20">
    <property type="entry name" value="Phosphorylase Kinase, domain 1"/>
    <property type="match status" value="1"/>
</dbReference>
<keyword evidence="4 15" id="KW-0723">Serine/threonine-protein kinase</keyword>
<keyword evidence="8" id="KW-0418">Kinase</keyword>
<evidence type="ECO:0000256" key="11">
    <source>
        <dbReference type="ARBA" id="ARBA00023136"/>
    </source>
</evidence>
<evidence type="ECO:0000256" key="1">
    <source>
        <dbReference type="ARBA" id="ARBA00004162"/>
    </source>
</evidence>
<keyword evidence="20" id="KW-1185">Reference proteome</keyword>
<dbReference type="EMBL" id="JAMRDG010000001">
    <property type="protein sequence ID" value="KAJ3701050.1"/>
    <property type="molecule type" value="Genomic_DNA"/>
</dbReference>
<keyword evidence="10 17" id="KW-1133">Transmembrane helix</keyword>
<evidence type="ECO:0000256" key="16">
    <source>
        <dbReference type="SAM" id="MobiDB-lite"/>
    </source>
</evidence>
<evidence type="ECO:0000256" key="6">
    <source>
        <dbReference type="ARBA" id="ARBA00022692"/>
    </source>
</evidence>
<comment type="catalytic activity">
    <reaction evidence="12">
        <text>L-threonyl-[protein] + ATP = O-phospho-L-threonyl-[protein] + ADP + H(+)</text>
        <dbReference type="Rhea" id="RHEA:46608"/>
        <dbReference type="Rhea" id="RHEA-COMP:11060"/>
        <dbReference type="Rhea" id="RHEA-COMP:11605"/>
        <dbReference type="ChEBI" id="CHEBI:15378"/>
        <dbReference type="ChEBI" id="CHEBI:30013"/>
        <dbReference type="ChEBI" id="CHEBI:30616"/>
        <dbReference type="ChEBI" id="CHEBI:61977"/>
        <dbReference type="ChEBI" id="CHEBI:456216"/>
        <dbReference type="EC" id="2.7.11.1"/>
    </reaction>
</comment>
<dbReference type="InterPro" id="IPR047117">
    <property type="entry name" value="PERK1-13-like"/>
</dbReference>
<dbReference type="FunFam" id="3.30.200.20:FF:000162">
    <property type="entry name" value="Adenine nucleotide alpha hydrolase-like domain kinase"/>
    <property type="match status" value="1"/>
</dbReference>
<feature type="binding site" evidence="14">
    <location>
        <position position="178"/>
    </location>
    <ligand>
        <name>ATP</name>
        <dbReference type="ChEBI" id="CHEBI:30616"/>
    </ligand>
</feature>
<reference evidence="19 20" key="1">
    <citation type="journal article" date="2022" name="Cell">
        <title>Repeat-based holocentromeres influence genome architecture and karyotype evolution.</title>
        <authorList>
            <person name="Hofstatter P.G."/>
            <person name="Thangavel G."/>
            <person name="Lux T."/>
            <person name="Neumann P."/>
            <person name="Vondrak T."/>
            <person name="Novak P."/>
            <person name="Zhang M."/>
            <person name="Costa L."/>
            <person name="Castellani M."/>
            <person name="Scott A."/>
            <person name="Toegelov H."/>
            <person name="Fuchs J."/>
            <person name="Mata-Sucre Y."/>
            <person name="Dias Y."/>
            <person name="Vanzela A.L.L."/>
            <person name="Huettel B."/>
            <person name="Almeida C.C.S."/>
            <person name="Simkova H."/>
            <person name="Souza G."/>
            <person name="Pedrosa-Harand A."/>
            <person name="Macas J."/>
            <person name="Mayer K.F.X."/>
            <person name="Houben A."/>
            <person name="Marques A."/>
        </authorList>
    </citation>
    <scope>NUCLEOTIDE SEQUENCE [LARGE SCALE GENOMIC DNA]</scope>
    <source>
        <tissue evidence="19">Leaves</tissue>
    </source>
</reference>
<dbReference type="Proteomes" id="UP001210211">
    <property type="component" value="Unassembled WGS sequence"/>
</dbReference>
<feature type="compositionally biased region" description="Low complexity" evidence="16">
    <location>
        <begin position="102"/>
        <end position="130"/>
    </location>
</feature>
<protein>
    <recommendedName>
        <fullName evidence="2">non-specific serine/threonine protein kinase</fullName>
        <ecNumber evidence="2">2.7.11.1</ecNumber>
    </recommendedName>
</protein>
<dbReference type="PANTHER" id="PTHR47982:SF35">
    <property type="entry name" value="PROLINE-RICH RECEPTOR-LIKE PROTEIN KINASE PERK1-RELATED"/>
    <property type="match status" value="1"/>
</dbReference>
<name>A0AAD6EU40_9POAL</name>
<evidence type="ECO:0000256" key="10">
    <source>
        <dbReference type="ARBA" id="ARBA00022989"/>
    </source>
</evidence>
<dbReference type="PROSITE" id="PS50011">
    <property type="entry name" value="PROTEIN_KINASE_DOM"/>
    <property type="match status" value="1"/>
</dbReference>
<keyword evidence="5" id="KW-0808">Transferase</keyword>
<comment type="subcellular location">
    <subcellularLocation>
        <location evidence="1">Cell membrane</location>
        <topology evidence="1">Single-pass membrane protein</topology>
    </subcellularLocation>
</comment>
<dbReference type="InterPro" id="IPR000719">
    <property type="entry name" value="Prot_kinase_dom"/>
</dbReference>
<keyword evidence="6 17" id="KW-0812">Transmembrane</keyword>
<dbReference type="SMART" id="SM00220">
    <property type="entry name" value="S_TKc"/>
    <property type="match status" value="1"/>
</dbReference>
<evidence type="ECO:0000256" key="9">
    <source>
        <dbReference type="ARBA" id="ARBA00022840"/>
    </source>
</evidence>
<keyword evidence="3" id="KW-1003">Cell membrane</keyword>
<comment type="caution">
    <text evidence="19">The sequence shown here is derived from an EMBL/GenBank/DDBJ whole genome shotgun (WGS) entry which is preliminary data.</text>
</comment>
<evidence type="ECO:0000256" key="14">
    <source>
        <dbReference type="PROSITE-ProRule" id="PRU10141"/>
    </source>
</evidence>
<evidence type="ECO:0000256" key="17">
    <source>
        <dbReference type="SAM" id="Phobius"/>
    </source>
</evidence>
<dbReference type="PANTHER" id="PTHR47982">
    <property type="entry name" value="PROLINE-RICH RECEPTOR-LIKE PROTEIN KINASE PERK4"/>
    <property type="match status" value="1"/>
</dbReference>
<dbReference type="InterPro" id="IPR008271">
    <property type="entry name" value="Ser/Thr_kinase_AS"/>
</dbReference>
<sequence length="461" mass="50959">MNCSCDAETLRWLLHLPLALLSVPVSLVGCSVVLSGLVMAVLFRECQFPKVITQVGLMLMEAPCYVMRTCYRDPKTATCEEPQAREIAHRIFDKLPEPVPPSSFSTTFSSGKSGSGTSSNPSSSLTSVSSFSPSQTTFTYEELSAATDKFSTVNLLGEGGYGYVYKGKLTDGREVAIKMFKGDKSWAADTELQAEAAVISRVHHRHLVSLVGLSVGQEKVMLVFEFVPNKTLQFHLHECNDIMDWPTRLKVALGSAKGLAYLHEECHPRIVHRDVKSSNILLDYSFEPKVGDFGLAKYISDDNTHVSTRVMGTVGYLAPEYAMTGQLTDKSDVFSFGVMLLELISGKRPVMRNDTLHTAQSLVDWARPLMAQATVDGNFEILVDPRLENNYDHEEMKRMIACAGACMHFFAAKRPNMSEVVRVLEGVIPPDEYIRSIVQFYQTPVSVLLGIPSDNSSSQES</sequence>
<evidence type="ECO:0000256" key="4">
    <source>
        <dbReference type="ARBA" id="ARBA00022527"/>
    </source>
</evidence>
<evidence type="ECO:0000256" key="3">
    <source>
        <dbReference type="ARBA" id="ARBA00022475"/>
    </source>
</evidence>
<evidence type="ECO:0000256" key="7">
    <source>
        <dbReference type="ARBA" id="ARBA00022741"/>
    </source>
</evidence>
<evidence type="ECO:0000256" key="5">
    <source>
        <dbReference type="ARBA" id="ARBA00022679"/>
    </source>
</evidence>
<feature type="domain" description="Protein kinase" evidence="18">
    <location>
        <begin position="150"/>
        <end position="434"/>
    </location>
</feature>
<dbReference type="Pfam" id="PF07714">
    <property type="entry name" value="PK_Tyr_Ser-Thr"/>
    <property type="match status" value="1"/>
</dbReference>
<keyword evidence="11 17" id="KW-0472">Membrane</keyword>